<dbReference type="PROSITE" id="PS50943">
    <property type="entry name" value="HTH_CROC1"/>
    <property type="match status" value="1"/>
</dbReference>
<evidence type="ECO:0000313" key="2">
    <source>
        <dbReference type="EMBL" id="RKN70897.1"/>
    </source>
</evidence>
<name>A0A3B0BFR8_9ACTN</name>
<keyword evidence="3" id="KW-1185">Reference proteome</keyword>
<protein>
    <submittedName>
        <fullName evidence="2">XRE family transcriptional regulator</fullName>
    </submittedName>
</protein>
<dbReference type="InterPro" id="IPR010982">
    <property type="entry name" value="Lambda_DNA-bd_dom_sf"/>
</dbReference>
<feature type="domain" description="HTH cro/C1-type" evidence="1">
    <location>
        <begin position="16"/>
        <end position="70"/>
    </location>
</feature>
<dbReference type="Pfam" id="PF13560">
    <property type="entry name" value="HTH_31"/>
    <property type="match status" value="1"/>
</dbReference>
<reference evidence="2 3" key="1">
    <citation type="journal article" date="2015" name="Antonie Van Leeuwenhoek">
        <title>Streptomyces klenkii sp. nov., isolated from deep marine sediment.</title>
        <authorList>
            <person name="Veyisoglu A."/>
            <person name="Sahin N."/>
        </authorList>
    </citation>
    <scope>NUCLEOTIDE SEQUENCE [LARGE SCALE GENOMIC DNA]</scope>
    <source>
        <strain evidence="2 3">KCTC 29202</strain>
    </source>
</reference>
<dbReference type="CDD" id="cd00093">
    <property type="entry name" value="HTH_XRE"/>
    <property type="match status" value="1"/>
</dbReference>
<gene>
    <name evidence="2" type="ORF">D7231_18545</name>
</gene>
<dbReference type="Proteomes" id="UP000270343">
    <property type="component" value="Unassembled WGS sequence"/>
</dbReference>
<dbReference type="SMART" id="SM00530">
    <property type="entry name" value="HTH_XRE"/>
    <property type="match status" value="1"/>
</dbReference>
<dbReference type="EMBL" id="RBAM01000007">
    <property type="protein sequence ID" value="RKN70897.1"/>
    <property type="molecule type" value="Genomic_DNA"/>
</dbReference>
<dbReference type="InterPro" id="IPR001387">
    <property type="entry name" value="Cro/C1-type_HTH"/>
</dbReference>
<sequence>MPPHFDEHTGHTGARIAGVRKVRRLTRRELADLAHVSYSTLTKVEQGALPASPSVIGALARALSLPVTELTGQPYVDELRADQLDGLIQPIREALDVYDLGPDPDVMPRTLPELEAHADELCAMVRATNIKQVAAGLPALIHEATTAAHTAPGDRSWRVLASTYRTAYDVTTKLGFLDLCTVALDRLEWAAQRASDPVLGGMRQYLRALAYLRASDYRTGKRLVRLGMATLAQAEAGRVRDVVTGQLHLGAAVLAGRDKDEGAATGHLDEARRIAERTGEAGKVHWLSFGPTNVGAHHVSVLAELDRYPEAVRAAEDTVIPATWPPSRRAHHYTEVARAELWTGRTDAAFRNLQLARKVAPQQTRYHPVVRETFAGLESARRRMPETFSNYGAWLGR</sequence>
<evidence type="ECO:0000259" key="1">
    <source>
        <dbReference type="PROSITE" id="PS50943"/>
    </source>
</evidence>
<dbReference type="AlphaFoldDB" id="A0A3B0BFR8"/>
<organism evidence="2 3">
    <name type="scientific">Streptomyces klenkii</name>
    <dbReference type="NCBI Taxonomy" id="1420899"/>
    <lineage>
        <taxon>Bacteria</taxon>
        <taxon>Bacillati</taxon>
        <taxon>Actinomycetota</taxon>
        <taxon>Actinomycetes</taxon>
        <taxon>Kitasatosporales</taxon>
        <taxon>Streptomycetaceae</taxon>
        <taxon>Streptomyces</taxon>
    </lineage>
</organism>
<accession>A0A3B0BFR8</accession>
<dbReference type="SUPFAM" id="SSF47413">
    <property type="entry name" value="lambda repressor-like DNA-binding domains"/>
    <property type="match status" value="1"/>
</dbReference>
<dbReference type="Gene3D" id="1.10.260.40">
    <property type="entry name" value="lambda repressor-like DNA-binding domains"/>
    <property type="match status" value="1"/>
</dbReference>
<proteinExistence type="predicted"/>
<dbReference type="RefSeq" id="WP_120756578.1">
    <property type="nucleotide sequence ID" value="NZ_RBAM01000007.1"/>
</dbReference>
<evidence type="ECO:0000313" key="3">
    <source>
        <dbReference type="Proteomes" id="UP000270343"/>
    </source>
</evidence>
<dbReference type="OrthoDB" id="3504495at2"/>
<comment type="caution">
    <text evidence="2">The sequence shown here is derived from an EMBL/GenBank/DDBJ whole genome shotgun (WGS) entry which is preliminary data.</text>
</comment>
<dbReference type="GO" id="GO:0003677">
    <property type="term" value="F:DNA binding"/>
    <property type="evidence" value="ECO:0007669"/>
    <property type="project" value="InterPro"/>
</dbReference>